<protein>
    <submittedName>
        <fullName evidence="5">Methyltransferase</fullName>
    </submittedName>
</protein>
<dbReference type="InterPro" id="IPR013216">
    <property type="entry name" value="Methyltransf_11"/>
</dbReference>
<evidence type="ECO:0000313" key="6">
    <source>
        <dbReference type="Proteomes" id="UP000654471"/>
    </source>
</evidence>
<dbReference type="CDD" id="cd02440">
    <property type="entry name" value="AdoMet_MTases"/>
    <property type="match status" value="1"/>
</dbReference>
<evidence type="ECO:0000259" key="4">
    <source>
        <dbReference type="Pfam" id="PF08241"/>
    </source>
</evidence>
<keyword evidence="2" id="KW-0808">Transferase</keyword>
<dbReference type="Pfam" id="PF08241">
    <property type="entry name" value="Methyltransf_11"/>
    <property type="match status" value="1"/>
</dbReference>
<dbReference type="GO" id="GO:0008168">
    <property type="term" value="F:methyltransferase activity"/>
    <property type="evidence" value="ECO:0007669"/>
    <property type="project" value="UniProtKB-KW"/>
</dbReference>
<evidence type="ECO:0000313" key="5">
    <source>
        <dbReference type="EMBL" id="GGV02429.1"/>
    </source>
</evidence>
<dbReference type="InterPro" id="IPR029063">
    <property type="entry name" value="SAM-dependent_MTases_sf"/>
</dbReference>
<evidence type="ECO:0000256" key="3">
    <source>
        <dbReference type="ARBA" id="ARBA00022691"/>
    </source>
</evidence>
<name>A0ABQ2VQD5_9ACTN</name>
<dbReference type="PANTHER" id="PTHR43464">
    <property type="entry name" value="METHYLTRANSFERASE"/>
    <property type="match status" value="1"/>
</dbReference>
<keyword evidence="3" id="KW-0949">S-adenosyl-L-methionine</keyword>
<dbReference type="Gene3D" id="3.40.50.150">
    <property type="entry name" value="Vaccinia Virus protein VP39"/>
    <property type="match status" value="1"/>
</dbReference>
<keyword evidence="6" id="KW-1185">Reference proteome</keyword>
<accession>A0ABQ2VQD5</accession>
<evidence type="ECO:0000256" key="2">
    <source>
        <dbReference type="ARBA" id="ARBA00022679"/>
    </source>
</evidence>
<reference evidence="6" key="1">
    <citation type="journal article" date="2019" name="Int. J. Syst. Evol. Microbiol.">
        <title>The Global Catalogue of Microorganisms (GCM) 10K type strain sequencing project: providing services to taxonomists for standard genome sequencing and annotation.</title>
        <authorList>
            <consortium name="The Broad Institute Genomics Platform"/>
            <consortium name="The Broad Institute Genome Sequencing Center for Infectious Disease"/>
            <person name="Wu L."/>
            <person name="Ma J."/>
        </authorList>
    </citation>
    <scope>NUCLEOTIDE SEQUENCE [LARGE SCALE GENOMIC DNA]</scope>
    <source>
        <strain evidence="6">JCM 3399</strain>
    </source>
</reference>
<comment type="caution">
    <text evidence="5">The sequence shown here is derived from an EMBL/GenBank/DDBJ whole genome shotgun (WGS) entry which is preliminary data.</text>
</comment>
<sequence>MDRVTDVPESLAQSADPARVNDYDSFAEAYSAETENNLVNAYYARPAMLALAGDVSGRRILDAGCGSGPLSAALRDRGADVTGIDASAGMLALARRRLGDDAALHMVDLRDRLPFADGAFDDVVASLVLHYLEDWGPTLAELRRVIRPGGRLIASVDHPFVAYTFQDPRPDYFATTSYTFDWTFNGQSVPMRFWRRPMHAMIEAFTTAGFRLSVISEPQPDPAARELFPDGFDDLSTKTCFLFFVVEVPPSAADSDDQPVADHERSQSRIEATMTVPWKI</sequence>
<organism evidence="5 6">
    <name type="scientific">Streptomyces albospinus</name>
    <dbReference type="NCBI Taxonomy" id="285515"/>
    <lineage>
        <taxon>Bacteria</taxon>
        <taxon>Bacillati</taxon>
        <taxon>Actinomycetota</taxon>
        <taxon>Actinomycetes</taxon>
        <taxon>Kitasatosporales</taxon>
        <taxon>Streptomycetaceae</taxon>
        <taxon>Streptomyces</taxon>
    </lineage>
</organism>
<dbReference type="RefSeq" id="WP_189308491.1">
    <property type="nucleotide sequence ID" value="NZ_BMRP01000077.1"/>
</dbReference>
<dbReference type="PANTHER" id="PTHR43464:SF19">
    <property type="entry name" value="UBIQUINONE BIOSYNTHESIS O-METHYLTRANSFERASE, MITOCHONDRIAL"/>
    <property type="match status" value="1"/>
</dbReference>
<dbReference type="SUPFAM" id="SSF53335">
    <property type="entry name" value="S-adenosyl-L-methionine-dependent methyltransferases"/>
    <property type="match status" value="1"/>
</dbReference>
<feature type="domain" description="Methyltransferase type 11" evidence="4">
    <location>
        <begin position="61"/>
        <end position="153"/>
    </location>
</feature>
<dbReference type="Proteomes" id="UP000654471">
    <property type="component" value="Unassembled WGS sequence"/>
</dbReference>
<evidence type="ECO:0000256" key="1">
    <source>
        <dbReference type="ARBA" id="ARBA00022603"/>
    </source>
</evidence>
<dbReference type="GO" id="GO:0032259">
    <property type="term" value="P:methylation"/>
    <property type="evidence" value="ECO:0007669"/>
    <property type="project" value="UniProtKB-KW"/>
</dbReference>
<proteinExistence type="predicted"/>
<gene>
    <name evidence="5" type="ORF">GCM10010211_82230</name>
</gene>
<keyword evidence="1 5" id="KW-0489">Methyltransferase</keyword>
<dbReference type="EMBL" id="BMRP01000077">
    <property type="protein sequence ID" value="GGV02429.1"/>
    <property type="molecule type" value="Genomic_DNA"/>
</dbReference>